<comment type="similarity">
    <text evidence="3 5">Belongs to the UDP-N-acetylglucosamine 2-epimerase family.</text>
</comment>
<dbReference type="Proteomes" id="UP000199206">
    <property type="component" value="Unassembled WGS sequence"/>
</dbReference>
<dbReference type="PANTHER" id="PTHR43174">
    <property type="entry name" value="UDP-N-ACETYLGLUCOSAMINE 2-EPIMERASE"/>
    <property type="match status" value="1"/>
</dbReference>
<dbReference type="Pfam" id="PF02350">
    <property type="entry name" value="Epimerase_2"/>
    <property type="match status" value="1"/>
</dbReference>
<name>A0A1H7Y1E9_9SPHN</name>
<proteinExistence type="inferred from homology"/>
<sequence length="376" mass="40689">MTKPRILVVFGTRPEAIKLFPVVRTLTDRGDVSVRTCVTAQHRGLLDQVLEIAGLVPDIDLDLMEPGQTLDRLTARLLTGLGAVLDAERPDMVVVQGDTATAMAGAMAAYYRKVPVAHVEAGLRSGDIYHPWPEEVNRRMIAPIAALHFAPTDTAAEALRREAIDPARIHVTGNTVIDALHWTRDRIAREPALASGLLPIADRVRDKRLVLVTTHRRENFGDGMTAIARALARIAAREDVAVLFPMHPNPNVGGVMDAVLGDNPRILRIDPLDYPHFVAALDLAHLVLTDSGGVQEEAPALGKPVLVMRETTERPEGVAAGTARLVGTDEDRIVSEIFTLIDDHAAYAAMARAHNPFGDGHASNRIAEIIADACRG</sequence>
<dbReference type="NCBIfam" id="TIGR00236">
    <property type="entry name" value="wecB"/>
    <property type="match status" value="1"/>
</dbReference>
<gene>
    <name evidence="7" type="ORF">SAMN05192583_0017</name>
</gene>
<evidence type="ECO:0000256" key="4">
    <source>
        <dbReference type="ARBA" id="ARBA00038858"/>
    </source>
</evidence>
<evidence type="ECO:0000313" key="8">
    <source>
        <dbReference type="Proteomes" id="UP000199206"/>
    </source>
</evidence>
<evidence type="ECO:0000256" key="3">
    <source>
        <dbReference type="ARBA" id="ARBA00038209"/>
    </source>
</evidence>
<dbReference type="EMBL" id="FOCF01000001">
    <property type="protein sequence ID" value="SEM39178.1"/>
    <property type="molecule type" value="Genomic_DNA"/>
</dbReference>
<dbReference type="RefSeq" id="WP_093664182.1">
    <property type="nucleotide sequence ID" value="NZ_FOCF01000001.1"/>
</dbReference>
<dbReference type="SUPFAM" id="SSF53756">
    <property type="entry name" value="UDP-Glycosyltransferase/glycogen phosphorylase"/>
    <property type="match status" value="1"/>
</dbReference>
<dbReference type="EC" id="5.1.3.14" evidence="4"/>
<evidence type="ECO:0000256" key="1">
    <source>
        <dbReference type="ARBA" id="ARBA00023235"/>
    </source>
</evidence>
<dbReference type="InterPro" id="IPR003331">
    <property type="entry name" value="UDP_GlcNAc_Epimerase_2_dom"/>
</dbReference>
<organism evidence="7 8">
    <name type="scientific">Sphingomonas gellani</name>
    <dbReference type="NCBI Taxonomy" id="1166340"/>
    <lineage>
        <taxon>Bacteria</taxon>
        <taxon>Pseudomonadati</taxon>
        <taxon>Pseudomonadota</taxon>
        <taxon>Alphaproteobacteria</taxon>
        <taxon>Sphingomonadales</taxon>
        <taxon>Sphingomonadaceae</taxon>
        <taxon>Sphingomonas</taxon>
    </lineage>
</organism>
<keyword evidence="8" id="KW-1185">Reference proteome</keyword>
<dbReference type="InterPro" id="IPR029767">
    <property type="entry name" value="WecB-like"/>
</dbReference>
<dbReference type="CDD" id="cd03786">
    <property type="entry name" value="GTB_UDP-GlcNAc_2-Epimerase"/>
    <property type="match status" value="1"/>
</dbReference>
<keyword evidence="1 5" id="KW-0413">Isomerase</keyword>
<dbReference type="Gene3D" id="3.40.50.2000">
    <property type="entry name" value="Glycogen Phosphorylase B"/>
    <property type="match status" value="2"/>
</dbReference>
<evidence type="ECO:0000313" key="7">
    <source>
        <dbReference type="EMBL" id="SEM39178.1"/>
    </source>
</evidence>
<dbReference type="STRING" id="1166340.SAMN05192583_0017"/>
<evidence type="ECO:0000259" key="6">
    <source>
        <dbReference type="Pfam" id="PF02350"/>
    </source>
</evidence>
<dbReference type="GO" id="GO:0008761">
    <property type="term" value="F:UDP-N-acetylglucosamine 2-epimerase activity"/>
    <property type="evidence" value="ECO:0007669"/>
    <property type="project" value="UniProtKB-EC"/>
</dbReference>
<dbReference type="PANTHER" id="PTHR43174:SF2">
    <property type="entry name" value="UDP-N-ACETYLGLUCOSAMINE 2-EPIMERASE"/>
    <property type="match status" value="1"/>
</dbReference>
<evidence type="ECO:0000256" key="5">
    <source>
        <dbReference type="RuleBase" id="RU003513"/>
    </source>
</evidence>
<dbReference type="AlphaFoldDB" id="A0A1H7Y1E9"/>
<evidence type="ECO:0000256" key="2">
    <source>
        <dbReference type="ARBA" id="ARBA00036080"/>
    </source>
</evidence>
<dbReference type="OrthoDB" id="9803238at2"/>
<accession>A0A1H7Y1E9</accession>
<reference evidence="8" key="1">
    <citation type="submission" date="2016-10" db="EMBL/GenBank/DDBJ databases">
        <authorList>
            <person name="Varghese N."/>
            <person name="Submissions S."/>
        </authorList>
    </citation>
    <scope>NUCLEOTIDE SEQUENCE [LARGE SCALE GENOMIC DNA]</scope>
    <source>
        <strain evidence="8">S6-262</strain>
    </source>
</reference>
<protein>
    <recommendedName>
        <fullName evidence="4">UDP-N-acetylglucosamine 2-epimerase (non-hydrolyzing)</fullName>
        <ecNumber evidence="4">5.1.3.14</ecNumber>
    </recommendedName>
</protein>
<comment type="catalytic activity">
    <reaction evidence="2">
        <text>UDP-N-acetyl-alpha-D-glucosamine = UDP-N-acetyl-alpha-D-mannosamine</text>
        <dbReference type="Rhea" id="RHEA:17213"/>
        <dbReference type="ChEBI" id="CHEBI:57705"/>
        <dbReference type="ChEBI" id="CHEBI:68623"/>
        <dbReference type="EC" id="5.1.3.14"/>
    </reaction>
</comment>
<feature type="domain" description="UDP-N-acetylglucosamine 2-epimerase" evidence="6">
    <location>
        <begin position="25"/>
        <end position="370"/>
    </location>
</feature>